<dbReference type="Proteomes" id="UP000790709">
    <property type="component" value="Unassembled WGS sequence"/>
</dbReference>
<keyword evidence="2" id="KW-1185">Reference proteome</keyword>
<evidence type="ECO:0000313" key="1">
    <source>
        <dbReference type="EMBL" id="KAH7917004.1"/>
    </source>
</evidence>
<sequence>MSPHARGRPVYRLDTFPPTPAPTRVNVAPHTHAYAAPHFAAPTPTNMAPRAHAHPVFPPTPKSTHAPTAPHTHTAPHFAAQTPTNGATHARSHPVYKLPPQQFSNHAQPQVNTASSLPPMQLCMPDMPTPGSLRLSMPPAPTPDVLTLSPLRYSVPLTPDGAYYVRMPSTTPSRAPGPSHQRSGHLMTSRDDTNMSFGPP</sequence>
<proteinExistence type="predicted"/>
<gene>
    <name evidence="1" type="ORF">BV22DRAFT_1135790</name>
</gene>
<comment type="caution">
    <text evidence="1">The sequence shown here is derived from an EMBL/GenBank/DDBJ whole genome shotgun (WGS) entry which is preliminary data.</text>
</comment>
<organism evidence="1 2">
    <name type="scientific">Leucogyrophana mollusca</name>
    <dbReference type="NCBI Taxonomy" id="85980"/>
    <lineage>
        <taxon>Eukaryota</taxon>
        <taxon>Fungi</taxon>
        <taxon>Dikarya</taxon>
        <taxon>Basidiomycota</taxon>
        <taxon>Agaricomycotina</taxon>
        <taxon>Agaricomycetes</taxon>
        <taxon>Agaricomycetidae</taxon>
        <taxon>Boletales</taxon>
        <taxon>Boletales incertae sedis</taxon>
        <taxon>Leucogyrophana</taxon>
    </lineage>
</organism>
<dbReference type="EMBL" id="MU267360">
    <property type="protein sequence ID" value="KAH7917004.1"/>
    <property type="molecule type" value="Genomic_DNA"/>
</dbReference>
<reference evidence="1" key="1">
    <citation type="journal article" date="2021" name="New Phytol.">
        <title>Evolutionary innovations through gain and loss of genes in the ectomycorrhizal Boletales.</title>
        <authorList>
            <person name="Wu G."/>
            <person name="Miyauchi S."/>
            <person name="Morin E."/>
            <person name="Kuo A."/>
            <person name="Drula E."/>
            <person name="Varga T."/>
            <person name="Kohler A."/>
            <person name="Feng B."/>
            <person name="Cao Y."/>
            <person name="Lipzen A."/>
            <person name="Daum C."/>
            <person name="Hundley H."/>
            <person name="Pangilinan J."/>
            <person name="Johnson J."/>
            <person name="Barry K."/>
            <person name="LaButti K."/>
            <person name="Ng V."/>
            <person name="Ahrendt S."/>
            <person name="Min B."/>
            <person name="Choi I.G."/>
            <person name="Park H."/>
            <person name="Plett J.M."/>
            <person name="Magnuson J."/>
            <person name="Spatafora J.W."/>
            <person name="Nagy L.G."/>
            <person name="Henrissat B."/>
            <person name="Grigoriev I.V."/>
            <person name="Yang Z.L."/>
            <person name="Xu J."/>
            <person name="Martin F.M."/>
        </authorList>
    </citation>
    <scope>NUCLEOTIDE SEQUENCE</scope>
    <source>
        <strain evidence="1">KUC20120723A-06</strain>
    </source>
</reference>
<protein>
    <submittedName>
        <fullName evidence="1">Uncharacterized protein</fullName>
    </submittedName>
</protein>
<accession>A0ACB8AV08</accession>
<evidence type="ECO:0000313" key="2">
    <source>
        <dbReference type="Proteomes" id="UP000790709"/>
    </source>
</evidence>
<name>A0ACB8AV08_9AGAM</name>